<organism evidence="1 2">
    <name type="scientific">Prorocentrum cordatum</name>
    <dbReference type="NCBI Taxonomy" id="2364126"/>
    <lineage>
        <taxon>Eukaryota</taxon>
        <taxon>Sar</taxon>
        <taxon>Alveolata</taxon>
        <taxon>Dinophyceae</taxon>
        <taxon>Prorocentrales</taxon>
        <taxon>Prorocentraceae</taxon>
        <taxon>Prorocentrum</taxon>
    </lineage>
</organism>
<protein>
    <submittedName>
        <fullName evidence="1">Uncharacterized protein</fullName>
    </submittedName>
</protein>
<gene>
    <name evidence="1" type="ORF">PCOR1329_LOCUS40057</name>
</gene>
<comment type="caution">
    <text evidence="1">The sequence shown here is derived from an EMBL/GenBank/DDBJ whole genome shotgun (WGS) entry which is preliminary data.</text>
</comment>
<dbReference type="Proteomes" id="UP001189429">
    <property type="component" value="Unassembled WGS sequence"/>
</dbReference>
<proteinExistence type="predicted"/>
<reference evidence="1" key="1">
    <citation type="submission" date="2023-10" db="EMBL/GenBank/DDBJ databases">
        <authorList>
            <person name="Chen Y."/>
            <person name="Shah S."/>
            <person name="Dougan E. K."/>
            <person name="Thang M."/>
            <person name="Chan C."/>
        </authorList>
    </citation>
    <scope>NUCLEOTIDE SEQUENCE [LARGE SCALE GENOMIC DNA]</scope>
</reference>
<evidence type="ECO:0000313" key="1">
    <source>
        <dbReference type="EMBL" id="CAK0846595.1"/>
    </source>
</evidence>
<accession>A0ABN9TLY4</accession>
<evidence type="ECO:0000313" key="2">
    <source>
        <dbReference type="Proteomes" id="UP001189429"/>
    </source>
</evidence>
<keyword evidence="2" id="KW-1185">Reference proteome</keyword>
<sequence>MHCNALQQIDETVLPDTRTKLQGPRTALALAPAKAEFAVGGIRQHVDDLQQSEVELETRFQASAKAANDQQERFKQAEADQANEEEAAKDAWTATAPIDSIKFCTMTARDKLQAAKAKFAGSADAVDEPRRVSSAEQFDAARKRRTDHFDSVAKRAAELAQILSGPWMEVWFHIASSWQLGPLAADATPTAAVSASPATLVWTASSTGDEAGVLREREVCSVATGVGLGVVLGLAKVLHGLDLLLVLRVLRHYTDPWTDEFLAELEICLAADADADDSSEYEHVTVEHVTVDDLQKTAEDIEGAIPSPATVLPVVKGMLLEAVPIVVGPPAR</sequence>
<name>A0ABN9TLY4_9DINO</name>
<dbReference type="EMBL" id="CAUYUJ010014836">
    <property type="protein sequence ID" value="CAK0846595.1"/>
    <property type="molecule type" value="Genomic_DNA"/>
</dbReference>